<comment type="similarity">
    <text evidence="1">Belongs to the DsrF/TusC family.</text>
</comment>
<organism evidence="2 3">
    <name type="scientific">Billgrantia endophytica</name>
    <dbReference type="NCBI Taxonomy" id="2033802"/>
    <lineage>
        <taxon>Bacteria</taxon>
        <taxon>Pseudomonadati</taxon>
        <taxon>Pseudomonadota</taxon>
        <taxon>Gammaproteobacteria</taxon>
        <taxon>Oceanospirillales</taxon>
        <taxon>Halomonadaceae</taxon>
        <taxon>Billgrantia</taxon>
    </lineage>
</organism>
<reference evidence="2 3" key="1">
    <citation type="submission" date="2018-01" db="EMBL/GenBank/DDBJ databases">
        <title>Halomonas endophytica sp. nov., isolated from storage liquid in the stems of Populus euphratica.</title>
        <authorList>
            <person name="Chen C."/>
        </authorList>
    </citation>
    <scope>NUCLEOTIDE SEQUENCE [LARGE SCALE GENOMIC DNA]</scope>
    <source>
        <strain evidence="2 3">MC28</strain>
    </source>
</reference>
<dbReference type="PANTHER" id="PTHR38780">
    <property type="entry name" value="PROTEIN TUSC"/>
    <property type="match status" value="1"/>
</dbReference>
<evidence type="ECO:0000313" key="2">
    <source>
        <dbReference type="EMBL" id="PMR77434.1"/>
    </source>
</evidence>
<name>A0A2N7UAG8_9GAMM</name>
<dbReference type="InterPro" id="IPR003787">
    <property type="entry name" value="Sulphur_relay_DsrE/F-like"/>
</dbReference>
<proteinExistence type="inferred from homology"/>
<dbReference type="InterPro" id="IPR017462">
    <property type="entry name" value="Sulphur_relay_TusC/DsrF"/>
</dbReference>
<dbReference type="SUPFAM" id="SSF75169">
    <property type="entry name" value="DsrEFH-like"/>
    <property type="match status" value="1"/>
</dbReference>
<evidence type="ECO:0000313" key="3">
    <source>
        <dbReference type="Proteomes" id="UP000235803"/>
    </source>
</evidence>
<dbReference type="AlphaFoldDB" id="A0A2N7UAG8"/>
<protein>
    <submittedName>
        <fullName evidence="2">Sulfurtransferase complex subunit TusC</fullName>
    </submittedName>
</protein>
<keyword evidence="3" id="KW-1185">Reference proteome</keyword>
<dbReference type="NCBIfam" id="NF001238">
    <property type="entry name" value="PRK00211.1"/>
    <property type="match status" value="1"/>
</dbReference>
<accession>A0A2N7UAG8</accession>
<dbReference type="EMBL" id="PNRF01000007">
    <property type="protein sequence ID" value="PMR77434.1"/>
    <property type="molecule type" value="Genomic_DNA"/>
</dbReference>
<sequence>MQYPTVPPAGDVLVILRHSPHGSSWLREGLDAALVAAAFGQAVSLLFQSEGVLALVKGQGPGPLGQKGTSATLDMLAMYDIESLFLDAVALARLGFSSDELQLTARPVDQAATAELIAGHRLVLTF</sequence>
<dbReference type="Gene3D" id="3.40.1260.10">
    <property type="entry name" value="DsrEFH-like"/>
    <property type="match status" value="1"/>
</dbReference>
<dbReference type="InterPro" id="IPR027396">
    <property type="entry name" value="DsrEFH-like"/>
</dbReference>
<gene>
    <name evidence="2" type="primary">tusC</name>
    <name evidence="2" type="ORF">C1H69_02585</name>
</gene>
<dbReference type="Pfam" id="PF02635">
    <property type="entry name" value="DsrE"/>
    <property type="match status" value="1"/>
</dbReference>
<dbReference type="OrthoDB" id="9789418at2"/>
<evidence type="ECO:0000256" key="1">
    <source>
        <dbReference type="ARBA" id="ARBA00005996"/>
    </source>
</evidence>
<dbReference type="PANTHER" id="PTHR38780:SF1">
    <property type="entry name" value="PROTEIN TUSC"/>
    <property type="match status" value="1"/>
</dbReference>
<dbReference type="Proteomes" id="UP000235803">
    <property type="component" value="Unassembled WGS sequence"/>
</dbReference>
<dbReference type="RefSeq" id="WP_102651848.1">
    <property type="nucleotide sequence ID" value="NZ_PNRF01000007.1"/>
</dbReference>
<dbReference type="NCBIfam" id="TIGR03010">
    <property type="entry name" value="sulf_tusC_dsrF"/>
    <property type="match status" value="1"/>
</dbReference>
<keyword evidence="2" id="KW-0808">Transferase</keyword>
<dbReference type="GO" id="GO:0016740">
    <property type="term" value="F:transferase activity"/>
    <property type="evidence" value="ECO:0007669"/>
    <property type="project" value="UniProtKB-KW"/>
</dbReference>
<comment type="caution">
    <text evidence="2">The sequence shown here is derived from an EMBL/GenBank/DDBJ whole genome shotgun (WGS) entry which is preliminary data.</text>
</comment>